<name>A0AAV2ESI2_9ROSI</name>
<proteinExistence type="predicted"/>
<dbReference type="EMBL" id="OZ034818">
    <property type="protein sequence ID" value="CAL1388894.1"/>
    <property type="molecule type" value="Genomic_DNA"/>
</dbReference>
<accession>A0AAV2ESI2</accession>
<dbReference type="AlphaFoldDB" id="A0AAV2ESI2"/>
<protein>
    <submittedName>
        <fullName evidence="1">Uncharacterized protein</fullName>
    </submittedName>
</protein>
<evidence type="ECO:0000313" key="1">
    <source>
        <dbReference type="EMBL" id="CAL1388894.1"/>
    </source>
</evidence>
<gene>
    <name evidence="1" type="ORF">LTRI10_LOCUS29793</name>
</gene>
<evidence type="ECO:0000313" key="2">
    <source>
        <dbReference type="Proteomes" id="UP001497516"/>
    </source>
</evidence>
<sequence>MNQKTYHRSTCSWIEKPLENRDDRAAICPWKWMVRTASLCPCCSRPSKLMETISLGACQAHRLCASDRGVLLQAPISMKRCRLLLDPDDT</sequence>
<organism evidence="1 2">
    <name type="scientific">Linum trigynum</name>
    <dbReference type="NCBI Taxonomy" id="586398"/>
    <lineage>
        <taxon>Eukaryota</taxon>
        <taxon>Viridiplantae</taxon>
        <taxon>Streptophyta</taxon>
        <taxon>Embryophyta</taxon>
        <taxon>Tracheophyta</taxon>
        <taxon>Spermatophyta</taxon>
        <taxon>Magnoliopsida</taxon>
        <taxon>eudicotyledons</taxon>
        <taxon>Gunneridae</taxon>
        <taxon>Pentapetalae</taxon>
        <taxon>rosids</taxon>
        <taxon>fabids</taxon>
        <taxon>Malpighiales</taxon>
        <taxon>Linaceae</taxon>
        <taxon>Linum</taxon>
    </lineage>
</organism>
<dbReference type="Proteomes" id="UP001497516">
    <property type="component" value="Chromosome 5"/>
</dbReference>
<keyword evidence="2" id="KW-1185">Reference proteome</keyword>
<reference evidence="1 2" key="1">
    <citation type="submission" date="2024-04" db="EMBL/GenBank/DDBJ databases">
        <authorList>
            <person name="Fracassetti M."/>
        </authorList>
    </citation>
    <scope>NUCLEOTIDE SEQUENCE [LARGE SCALE GENOMIC DNA]</scope>
</reference>